<sequence length="205" mass="24405">MSYLNKYRWELIPESLPKVKRICSKCNEKSHYINSGKFRVNANKNNIDVWMIYKCDKCKSTWNMTIHERVKPHKINRNEYEKFLVNDVNLIKEYAFNLSVYSKNKVEVILEDLKYKLVSQKIGINYKMESELIIEIECKYPIDVRVDRLLSEKLELSRSKIKSKEKLGQLYIKGNENPSAAKIKNGMEIRIWMEEDIMKALHHIV</sequence>
<protein>
    <recommendedName>
        <fullName evidence="3">DUF1062 domain-containing protein</fullName>
    </recommendedName>
</protein>
<evidence type="ECO:0000313" key="1">
    <source>
        <dbReference type="EMBL" id="SHI26456.1"/>
    </source>
</evidence>
<dbReference type="EMBL" id="FQXU01000010">
    <property type="protein sequence ID" value="SHI26456.1"/>
    <property type="molecule type" value="Genomic_DNA"/>
</dbReference>
<name>A0A1M5ZQS6_9CLOT</name>
<dbReference type="InterPro" id="IPR009412">
    <property type="entry name" value="DUF1062"/>
</dbReference>
<evidence type="ECO:0008006" key="3">
    <source>
        <dbReference type="Google" id="ProtNLM"/>
    </source>
</evidence>
<dbReference type="RefSeq" id="WP_073021153.1">
    <property type="nucleotide sequence ID" value="NZ_FQXU01000010.1"/>
</dbReference>
<reference evidence="1 2" key="1">
    <citation type="submission" date="2016-11" db="EMBL/GenBank/DDBJ databases">
        <authorList>
            <person name="Jaros S."/>
            <person name="Januszkiewicz K."/>
            <person name="Wedrychowicz H."/>
        </authorList>
    </citation>
    <scope>NUCLEOTIDE SEQUENCE [LARGE SCALE GENOMIC DNA]</scope>
    <source>
        <strain evidence="1 2">DSM 6191</strain>
    </source>
</reference>
<dbReference type="Pfam" id="PF06353">
    <property type="entry name" value="DUF1062"/>
    <property type="match status" value="1"/>
</dbReference>
<dbReference type="Proteomes" id="UP000184241">
    <property type="component" value="Unassembled WGS sequence"/>
</dbReference>
<organism evidence="1 2">
    <name type="scientific">Clostridium intestinale DSM 6191</name>
    <dbReference type="NCBI Taxonomy" id="1121320"/>
    <lineage>
        <taxon>Bacteria</taxon>
        <taxon>Bacillati</taxon>
        <taxon>Bacillota</taxon>
        <taxon>Clostridia</taxon>
        <taxon>Eubacteriales</taxon>
        <taxon>Clostridiaceae</taxon>
        <taxon>Clostridium</taxon>
    </lineage>
</organism>
<dbReference type="AlphaFoldDB" id="A0A1M5ZQS6"/>
<gene>
    <name evidence="1" type="ORF">SAMN02745941_03253</name>
</gene>
<evidence type="ECO:0000313" key="2">
    <source>
        <dbReference type="Proteomes" id="UP000184241"/>
    </source>
</evidence>
<accession>A0A1M5ZQS6</accession>
<proteinExistence type="predicted"/>